<evidence type="ECO:0000256" key="5">
    <source>
        <dbReference type="ARBA" id="ARBA00022840"/>
    </source>
</evidence>
<name>A0ABQ1PL06_9BACI</name>
<comment type="subcellular location">
    <subcellularLocation>
        <location evidence="1">Cell membrane</location>
        <topology evidence="1">Peripheral membrane protein</topology>
    </subcellularLocation>
</comment>
<dbReference type="InterPro" id="IPR003439">
    <property type="entry name" value="ABC_transporter-like_ATP-bd"/>
</dbReference>
<dbReference type="EMBL" id="BMCJ01000006">
    <property type="protein sequence ID" value="GGC99088.1"/>
    <property type="molecule type" value="Genomic_DNA"/>
</dbReference>
<evidence type="ECO:0000256" key="1">
    <source>
        <dbReference type="ARBA" id="ARBA00004202"/>
    </source>
</evidence>
<evidence type="ECO:0000313" key="9">
    <source>
        <dbReference type="Proteomes" id="UP000619534"/>
    </source>
</evidence>
<dbReference type="Proteomes" id="UP000619534">
    <property type="component" value="Unassembled WGS sequence"/>
</dbReference>
<keyword evidence="9" id="KW-1185">Reference proteome</keyword>
<feature type="domain" description="ABC transporter" evidence="7">
    <location>
        <begin position="6"/>
        <end position="239"/>
    </location>
</feature>
<evidence type="ECO:0000313" key="8">
    <source>
        <dbReference type="EMBL" id="GGC99088.1"/>
    </source>
</evidence>
<dbReference type="PROSITE" id="PS50893">
    <property type="entry name" value="ABC_TRANSPORTER_2"/>
    <property type="match status" value="1"/>
</dbReference>
<dbReference type="PROSITE" id="PS00211">
    <property type="entry name" value="ABC_TRANSPORTER_1"/>
    <property type="match status" value="1"/>
</dbReference>
<dbReference type="GO" id="GO:0005524">
    <property type="term" value="F:ATP binding"/>
    <property type="evidence" value="ECO:0007669"/>
    <property type="project" value="UniProtKB-KW"/>
</dbReference>
<keyword evidence="5 8" id="KW-0067">ATP-binding</keyword>
<dbReference type="SUPFAM" id="SSF52540">
    <property type="entry name" value="P-loop containing nucleoside triphosphate hydrolases"/>
    <property type="match status" value="1"/>
</dbReference>
<keyword evidence="6" id="KW-0472">Membrane</keyword>
<comment type="caution">
    <text evidence="8">The sequence shown here is derived from an EMBL/GenBank/DDBJ whole genome shotgun (WGS) entry which is preliminary data.</text>
</comment>
<keyword evidence="2" id="KW-0813">Transport</keyword>
<dbReference type="PANTHER" id="PTHR42788:SF7">
    <property type="entry name" value="NITRATE ABC TRANSPORTER ATP-BINDING PROTEIN"/>
    <property type="match status" value="1"/>
</dbReference>
<dbReference type="Pfam" id="PF00005">
    <property type="entry name" value="ABC_tran"/>
    <property type="match status" value="1"/>
</dbReference>
<keyword evidence="3" id="KW-1003">Cell membrane</keyword>
<dbReference type="Gene3D" id="3.40.50.300">
    <property type="entry name" value="P-loop containing nucleotide triphosphate hydrolases"/>
    <property type="match status" value="1"/>
</dbReference>
<accession>A0ABQ1PL06</accession>
<evidence type="ECO:0000256" key="6">
    <source>
        <dbReference type="ARBA" id="ARBA00023136"/>
    </source>
</evidence>
<evidence type="ECO:0000256" key="3">
    <source>
        <dbReference type="ARBA" id="ARBA00022475"/>
    </source>
</evidence>
<dbReference type="PANTHER" id="PTHR42788">
    <property type="entry name" value="TAURINE IMPORT ATP-BINDING PROTEIN-RELATED"/>
    <property type="match status" value="1"/>
</dbReference>
<dbReference type="InterPro" id="IPR003593">
    <property type="entry name" value="AAA+_ATPase"/>
</dbReference>
<dbReference type="InterPro" id="IPR017871">
    <property type="entry name" value="ABC_transporter-like_CS"/>
</dbReference>
<reference evidence="9" key="1">
    <citation type="journal article" date="2019" name="Int. J. Syst. Evol. Microbiol.">
        <title>The Global Catalogue of Microorganisms (GCM) 10K type strain sequencing project: providing services to taxonomists for standard genome sequencing and annotation.</title>
        <authorList>
            <consortium name="The Broad Institute Genomics Platform"/>
            <consortium name="The Broad Institute Genome Sequencing Center for Infectious Disease"/>
            <person name="Wu L."/>
            <person name="Ma J."/>
        </authorList>
    </citation>
    <scope>NUCLEOTIDE SEQUENCE [LARGE SCALE GENOMIC DNA]</scope>
    <source>
        <strain evidence="9">CCM 7282</strain>
    </source>
</reference>
<evidence type="ECO:0000256" key="2">
    <source>
        <dbReference type="ARBA" id="ARBA00022448"/>
    </source>
</evidence>
<dbReference type="InterPro" id="IPR050166">
    <property type="entry name" value="ABC_transporter_ATP-bind"/>
</dbReference>
<sequence>MSDHAIQIRNLTKSFLNKGTKDEVLKNINVDIERGETIAVIGQSGCGKSTLLNVIGGFETPDNGSVLFEGEKVSSPSRRSVMLFQNYGLLPWRSVQKNVELGLEDTNLSSAERKEKALHYLQMVGLEDKWDRFPHQLSGGMQQRVAIARALAIEPELLLMDEPFGALDTFNRYYLQDELLKIQKESNTTIILVTHDIDEAIYLADRVFIMSTNSGDIQREVVINAYKPRDRSGRDFQYFRKLILEEFQLSSATPSLEYNI</sequence>
<dbReference type="CDD" id="cd03293">
    <property type="entry name" value="ABC_NrtD_SsuB_transporters"/>
    <property type="match status" value="1"/>
</dbReference>
<proteinExistence type="predicted"/>
<dbReference type="SMART" id="SM00382">
    <property type="entry name" value="AAA"/>
    <property type="match status" value="1"/>
</dbReference>
<keyword evidence="4" id="KW-0547">Nucleotide-binding</keyword>
<evidence type="ECO:0000256" key="4">
    <source>
        <dbReference type="ARBA" id="ARBA00022741"/>
    </source>
</evidence>
<dbReference type="RefSeq" id="WP_062439912.1">
    <property type="nucleotide sequence ID" value="NZ_BMCJ01000006.1"/>
</dbReference>
<organism evidence="8 9">
    <name type="scientific">Thalassobacillus devorans</name>
    <dbReference type="NCBI Taxonomy" id="279813"/>
    <lineage>
        <taxon>Bacteria</taxon>
        <taxon>Bacillati</taxon>
        <taxon>Bacillota</taxon>
        <taxon>Bacilli</taxon>
        <taxon>Bacillales</taxon>
        <taxon>Bacillaceae</taxon>
        <taxon>Thalassobacillus</taxon>
    </lineage>
</organism>
<protein>
    <submittedName>
        <fullName evidence="8">Nitrate ABC transporter ATP-binding protein</fullName>
    </submittedName>
</protein>
<dbReference type="InterPro" id="IPR027417">
    <property type="entry name" value="P-loop_NTPase"/>
</dbReference>
<gene>
    <name evidence="8" type="ORF">GCM10007216_32310</name>
</gene>
<evidence type="ECO:0000259" key="7">
    <source>
        <dbReference type="PROSITE" id="PS50893"/>
    </source>
</evidence>